<dbReference type="InterPro" id="IPR041347">
    <property type="entry name" value="MftR_C"/>
</dbReference>
<dbReference type="InterPro" id="IPR009057">
    <property type="entry name" value="Homeodomain-like_sf"/>
</dbReference>
<organism evidence="7 8">
    <name type="scientific">Bordetella genomosp. 10</name>
    <dbReference type="NCBI Taxonomy" id="1416804"/>
    <lineage>
        <taxon>Bacteria</taxon>
        <taxon>Pseudomonadati</taxon>
        <taxon>Pseudomonadota</taxon>
        <taxon>Betaproteobacteria</taxon>
        <taxon>Burkholderiales</taxon>
        <taxon>Alcaligenaceae</taxon>
        <taxon>Bordetella</taxon>
    </lineage>
</organism>
<dbReference type="RefSeq" id="WP_094854440.1">
    <property type="nucleotide sequence ID" value="NZ_NEVM01000005.1"/>
</dbReference>
<evidence type="ECO:0000256" key="2">
    <source>
        <dbReference type="ARBA" id="ARBA00023015"/>
    </source>
</evidence>
<gene>
    <name evidence="7" type="ORF">CAL29_18150</name>
</gene>
<dbReference type="Pfam" id="PF00440">
    <property type="entry name" value="TetR_N"/>
    <property type="match status" value="1"/>
</dbReference>
<evidence type="ECO:0000256" key="1">
    <source>
        <dbReference type="ARBA" id="ARBA00022491"/>
    </source>
</evidence>
<sequence>MPRWKPNAAGRLHDAAIALFVEQGFDNTTVAEIAERAGLTERTFFNHFANKRDVLFGKPSELQEQIVAREIAASAADVAALDAVVHGLQATADEVLEELRGPATRRRQIIATTPELQEREESKLSSLTSVIARTLQKRGLDSDAALLTARVGVLIKQMAEQRWVQPGEQRRLRELLADALASIRAVTNQTPP</sequence>
<keyword evidence="4" id="KW-0804">Transcription</keyword>
<evidence type="ECO:0000313" key="7">
    <source>
        <dbReference type="EMBL" id="OZI30001.1"/>
    </source>
</evidence>
<protein>
    <submittedName>
        <fullName evidence="7">TetR family transcriptional regulator</fullName>
    </submittedName>
</protein>
<evidence type="ECO:0000256" key="4">
    <source>
        <dbReference type="ARBA" id="ARBA00023163"/>
    </source>
</evidence>
<keyword evidence="2" id="KW-0805">Transcription regulation</keyword>
<dbReference type="PRINTS" id="PR00455">
    <property type="entry name" value="HTHTETR"/>
</dbReference>
<accession>A0A261RYQ4</accession>
<proteinExistence type="predicted"/>
<keyword evidence="1" id="KW-0678">Repressor</keyword>
<evidence type="ECO:0000259" key="6">
    <source>
        <dbReference type="PROSITE" id="PS50977"/>
    </source>
</evidence>
<dbReference type="GO" id="GO:0003700">
    <property type="term" value="F:DNA-binding transcription factor activity"/>
    <property type="evidence" value="ECO:0007669"/>
    <property type="project" value="TreeGrafter"/>
</dbReference>
<keyword evidence="8" id="KW-1185">Reference proteome</keyword>
<dbReference type="InterPro" id="IPR023772">
    <property type="entry name" value="DNA-bd_HTH_TetR-type_CS"/>
</dbReference>
<feature type="domain" description="HTH tetR-type" evidence="6">
    <location>
        <begin position="6"/>
        <end position="66"/>
    </location>
</feature>
<comment type="caution">
    <text evidence="7">The sequence shown here is derived from an EMBL/GenBank/DDBJ whole genome shotgun (WGS) entry which is preliminary data.</text>
</comment>
<dbReference type="Proteomes" id="UP000216020">
    <property type="component" value="Unassembled WGS sequence"/>
</dbReference>
<dbReference type="PANTHER" id="PTHR30055">
    <property type="entry name" value="HTH-TYPE TRANSCRIPTIONAL REGULATOR RUTR"/>
    <property type="match status" value="1"/>
</dbReference>
<dbReference type="GO" id="GO:0000976">
    <property type="term" value="F:transcription cis-regulatory region binding"/>
    <property type="evidence" value="ECO:0007669"/>
    <property type="project" value="TreeGrafter"/>
</dbReference>
<name>A0A261RYQ4_9BORD</name>
<feature type="DNA-binding region" description="H-T-H motif" evidence="5">
    <location>
        <begin position="29"/>
        <end position="48"/>
    </location>
</feature>
<dbReference type="Gene3D" id="1.10.357.10">
    <property type="entry name" value="Tetracycline Repressor, domain 2"/>
    <property type="match status" value="1"/>
</dbReference>
<evidence type="ECO:0000313" key="8">
    <source>
        <dbReference type="Proteomes" id="UP000216020"/>
    </source>
</evidence>
<dbReference type="OrthoDB" id="9803878at2"/>
<dbReference type="SUPFAM" id="SSF46689">
    <property type="entry name" value="Homeodomain-like"/>
    <property type="match status" value="1"/>
</dbReference>
<dbReference type="EMBL" id="NEVM01000005">
    <property type="protein sequence ID" value="OZI30001.1"/>
    <property type="molecule type" value="Genomic_DNA"/>
</dbReference>
<dbReference type="AlphaFoldDB" id="A0A261RYQ4"/>
<dbReference type="PANTHER" id="PTHR30055:SF238">
    <property type="entry name" value="MYCOFACTOCIN BIOSYNTHESIS TRANSCRIPTIONAL REGULATOR MFTR-RELATED"/>
    <property type="match status" value="1"/>
</dbReference>
<dbReference type="Pfam" id="PF17754">
    <property type="entry name" value="TetR_C_14"/>
    <property type="match status" value="1"/>
</dbReference>
<evidence type="ECO:0000256" key="5">
    <source>
        <dbReference type="PROSITE-ProRule" id="PRU00335"/>
    </source>
</evidence>
<dbReference type="InterPro" id="IPR001647">
    <property type="entry name" value="HTH_TetR"/>
</dbReference>
<dbReference type="PROSITE" id="PS50977">
    <property type="entry name" value="HTH_TETR_2"/>
    <property type="match status" value="1"/>
</dbReference>
<evidence type="ECO:0000256" key="3">
    <source>
        <dbReference type="ARBA" id="ARBA00023125"/>
    </source>
</evidence>
<dbReference type="PROSITE" id="PS01081">
    <property type="entry name" value="HTH_TETR_1"/>
    <property type="match status" value="1"/>
</dbReference>
<dbReference type="InterPro" id="IPR050109">
    <property type="entry name" value="HTH-type_TetR-like_transc_reg"/>
</dbReference>
<keyword evidence="3 5" id="KW-0238">DNA-binding</keyword>
<reference evidence="8" key="1">
    <citation type="submission" date="2017-05" db="EMBL/GenBank/DDBJ databases">
        <title>Complete and WGS of Bordetella genogroups.</title>
        <authorList>
            <person name="Spilker T."/>
            <person name="Lipuma J."/>
        </authorList>
    </citation>
    <scope>NUCLEOTIDE SEQUENCE [LARGE SCALE GENOMIC DNA]</scope>
    <source>
        <strain evidence="8">AU16122</strain>
    </source>
</reference>